<dbReference type="PANTHER" id="PTHR34135:SF2">
    <property type="entry name" value="LYSOZYME"/>
    <property type="match status" value="1"/>
</dbReference>
<keyword evidence="3" id="KW-0326">Glycosidase</keyword>
<reference evidence="4 5" key="1">
    <citation type="submission" date="2019-03" db="EMBL/GenBank/DDBJ databases">
        <title>Genomic Encyclopedia of Type Strains, Phase IV (KMG-IV): sequencing the most valuable type-strain genomes for metagenomic binning, comparative biology and taxonomic classification.</title>
        <authorList>
            <person name="Goeker M."/>
        </authorList>
    </citation>
    <scope>NUCLEOTIDE SEQUENCE [LARGE SCALE GENOMIC DNA]</scope>
    <source>
        <strain evidence="4 5">DSM 4868</strain>
    </source>
</reference>
<dbReference type="PANTHER" id="PTHR34135">
    <property type="entry name" value="LYSOZYME"/>
    <property type="match status" value="1"/>
</dbReference>
<accession>A0A4R2K788</accession>
<evidence type="ECO:0000256" key="1">
    <source>
        <dbReference type="ARBA" id="ARBA00010646"/>
    </source>
</evidence>
<dbReference type="SUPFAM" id="SSF51445">
    <property type="entry name" value="(Trans)glycosidases"/>
    <property type="match status" value="1"/>
</dbReference>
<organism evidence="4 5">
    <name type="scientific">Rhodovulum euryhalinum</name>
    <dbReference type="NCBI Taxonomy" id="35805"/>
    <lineage>
        <taxon>Bacteria</taxon>
        <taxon>Pseudomonadati</taxon>
        <taxon>Pseudomonadota</taxon>
        <taxon>Alphaproteobacteria</taxon>
        <taxon>Rhodobacterales</taxon>
        <taxon>Paracoccaceae</taxon>
        <taxon>Rhodovulum</taxon>
    </lineage>
</organism>
<keyword evidence="2" id="KW-0378">Hydrolase</keyword>
<gene>
    <name evidence="4" type="ORF">EV655_11723</name>
</gene>
<dbReference type="PROSITE" id="PS51257">
    <property type="entry name" value="PROKAR_LIPOPROTEIN"/>
    <property type="match status" value="1"/>
</dbReference>
<comment type="caution">
    <text evidence="4">The sequence shown here is derived from an EMBL/GenBank/DDBJ whole genome shotgun (WGS) entry which is preliminary data.</text>
</comment>
<dbReference type="AlphaFoldDB" id="A0A4R2K788"/>
<dbReference type="SMART" id="SM00641">
    <property type="entry name" value="Glyco_25"/>
    <property type="match status" value="1"/>
</dbReference>
<dbReference type="RefSeq" id="WP_132546477.1">
    <property type="nucleotide sequence ID" value="NZ_SLWW01000017.1"/>
</dbReference>
<dbReference type="CDD" id="cd06413">
    <property type="entry name" value="GH25_muramidase_1"/>
    <property type="match status" value="1"/>
</dbReference>
<dbReference type="Proteomes" id="UP000295142">
    <property type="component" value="Unassembled WGS sequence"/>
</dbReference>
<evidence type="ECO:0000256" key="3">
    <source>
        <dbReference type="ARBA" id="ARBA00023295"/>
    </source>
</evidence>
<dbReference type="InterPro" id="IPR002053">
    <property type="entry name" value="Glyco_hydro_25"/>
</dbReference>
<evidence type="ECO:0000256" key="2">
    <source>
        <dbReference type="ARBA" id="ARBA00022801"/>
    </source>
</evidence>
<evidence type="ECO:0000313" key="5">
    <source>
        <dbReference type="Proteomes" id="UP000295142"/>
    </source>
</evidence>
<dbReference type="InterPro" id="IPR018077">
    <property type="entry name" value="Glyco_hydro_fam25_subgr"/>
</dbReference>
<dbReference type="OrthoDB" id="9798192at2"/>
<comment type="similarity">
    <text evidence="1">Belongs to the glycosyl hydrolase 25 family.</text>
</comment>
<evidence type="ECO:0000313" key="4">
    <source>
        <dbReference type="EMBL" id="TCO69191.1"/>
    </source>
</evidence>
<dbReference type="GO" id="GO:0016052">
    <property type="term" value="P:carbohydrate catabolic process"/>
    <property type="evidence" value="ECO:0007669"/>
    <property type="project" value="TreeGrafter"/>
</dbReference>
<dbReference type="GO" id="GO:0016998">
    <property type="term" value="P:cell wall macromolecule catabolic process"/>
    <property type="evidence" value="ECO:0007669"/>
    <property type="project" value="InterPro"/>
</dbReference>
<dbReference type="PROSITE" id="PS51904">
    <property type="entry name" value="GLYCOSYL_HYDROL_F25_2"/>
    <property type="match status" value="1"/>
</dbReference>
<sequence length="265" mass="29305">MLRTLVALCALALMSCGGPSPGPLPPGPEAAGRAIATPHPRFADHDPHAWDGEAPWSYPVHGIDVSRWQGAIDWATARAAGVSFAFVKATEGVEELDPMFRTHWEGAGRAGVARGAYHYFYFCAPADAQARWFIANVPRSAASLPHVLDMEWNPRSPTCRHRPDPATVRAEAKTFLDILERHYGRRPVVYTTVDFSRDTGIERLPGTEFWLRSVAGHPRETYPGARWTFWQYTGTGRVEGVPGPVDINVFRGSLASWTAWERSAL</sequence>
<dbReference type="GO" id="GO:0009253">
    <property type="term" value="P:peptidoglycan catabolic process"/>
    <property type="evidence" value="ECO:0007669"/>
    <property type="project" value="InterPro"/>
</dbReference>
<dbReference type="EMBL" id="SLWW01000017">
    <property type="protein sequence ID" value="TCO69191.1"/>
    <property type="molecule type" value="Genomic_DNA"/>
</dbReference>
<name>A0A4R2K788_9RHOB</name>
<dbReference type="Gene3D" id="3.20.20.80">
    <property type="entry name" value="Glycosidases"/>
    <property type="match status" value="1"/>
</dbReference>
<dbReference type="InterPro" id="IPR017853">
    <property type="entry name" value="GH"/>
</dbReference>
<protein>
    <submittedName>
        <fullName evidence="4">Lysozyme</fullName>
    </submittedName>
</protein>
<dbReference type="Pfam" id="PF01183">
    <property type="entry name" value="Glyco_hydro_25"/>
    <property type="match status" value="1"/>
</dbReference>
<dbReference type="GO" id="GO:0003796">
    <property type="term" value="F:lysozyme activity"/>
    <property type="evidence" value="ECO:0007669"/>
    <property type="project" value="InterPro"/>
</dbReference>
<keyword evidence="5" id="KW-1185">Reference proteome</keyword>
<proteinExistence type="inferred from homology"/>